<keyword evidence="2" id="KW-1185">Reference proteome</keyword>
<gene>
    <name evidence="1" type="ORF">KIW84_051018</name>
</gene>
<sequence length="277" mass="31699">MVLTEYDIQYTSQKAIKGSILSDYLAQQPIDDYEPMKFDFPDEDIMFLKMKDCEEPVVEEGPDPDEKWTLMFDGVALREKPAGKRNNRAATVRYLSQRRERKRSKIKALVARLTHAKQNRNTGNRPPIAGLMLDSTPTSKHGNRMPIAGLTSDSEPTNTHRKSTANRWTYVRLQQANKTRETNCQSLDLRQTPNTHKGVKKKKGRPERSAHLLPTYLIWYEDQGDVVPLHREITSNLTRDKGRHKLLGRLRLEPGSYHAYDPNVDVSILTCTGSKLA</sequence>
<name>A0A9D5AD70_PEA</name>
<dbReference type="EMBL" id="JAMSHJ010000005">
    <property type="protein sequence ID" value="KAI5403688.1"/>
    <property type="molecule type" value="Genomic_DNA"/>
</dbReference>
<dbReference type="PANTHER" id="PTHR48475">
    <property type="entry name" value="RIBONUCLEASE H"/>
    <property type="match status" value="1"/>
</dbReference>
<dbReference type="PANTHER" id="PTHR48475:SF1">
    <property type="entry name" value="RNASE H TYPE-1 DOMAIN-CONTAINING PROTEIN"/>
    <property type="match status" value="1"/>
</dbReference>
<organism evidence="1 2">
    <name type="scientific">Pisum sativum</name>
    <name type="common">Garden pea</name>
    <name type="synonym">Lathyrus oleraceus</name>
    <dbReference type="NCBI Taxonomy" id="3888"/>
    <lineage>
        <taxon>Eukaryota</taxon>
        <taxon>Viridiplantae</taxon>
        <taxon>Streptophyta</taxon>
        <taxon>Embryophyta</taxon>
        <taxon>Tracheophyta</taxon>
        <taxon>Spermatophyta</taxon>
        <taxon>Magnoliopsida</taxon>
        <taxon>eudicotyledons</taxon>
        <taxon>Gunneridae</taxon>
        <taxon>Pentapetalae</taxon>
        <taxon>rosids</taxon>
        <taxon>fabids</taxon>
        <taxon>Fabales</taxon>
        <taxon>Fabaceae</taxon>
        <taxon>Papilionoideae</taxon>
        <taxon>50 kb inversion clade</taxon>
        <taxon>NPAAA clade</taxon>
        <taxon>Hologalegina</taxon>
        <taxon>IRL clade</taxon>
        <taxon>Fabeae</taxon>
        <taxon>Lathyrus</taxon>
    </lineage>
</organism>
<proteinExistence type="predicted"/>
<dbReference type="AlphaFoldDB" id="A0A9D5AD70"/>
<evidence type="ECO:0000313" key="2">
    <source>
        <dbReference type="Proteomes" id="UP001058974"/>
    </source>
</evidence>
<reference evidence="1 2" key="1">
    <citation type="journal article" date="2022" name="Nat. Genet.">
        <title>Improved pea reference genome and pan-genome highlight genomic features and evolutionary characteristics.</title>
        <authorList>
            <person name="Yang T."/>
            <person name="Liu R."/>
            <person name="Luo Y."/>
            <person name="Hu S."/>
            <person name="Wang D."/>
            <person name="Wang C."/>
            <person name="Pandey M.K."/>
            <person name="Ge S."/>
            <person name="Xu Q."/>
            <person name="Li N."/>
            <person name="Li G."/>
            <person name="Huang Y."/>
            <person name="Saxena R.K."/>
            <person name="Ji Y."/>
            <person name="Li M."/>
            <person name="Yan X."/>
            <person name="He Y."/>
            <person name="Liu Y."/>
            <person name="Wang X."/>
            <person name="Xiang C."/>
            <person name="Varshney R.K."/>
            <person name="Ding H."/>
            <person name="Gao S."/>
            <person name="Zong X."/>
        </authorList>
    </citation>
    <scope>NUCLEOTIDE SEQUENCE [LARGE SCALE GENOMIC DNA]</scope>
    <source>
        <strain evidence="1 2">cv. Zhongwan 6</strain>
    </source>
</reference>
<dbReference type="Gramene" id="Psat05G0101800-T1">
    <property type="protein sequence ID" value="KAI5403688.1"/>
    <property type="gene ID" value="KIW84_051018"/>
</dbReference>
<protein>
    <submittedName>
        <fullName evidence="1">Uncharacterized protein</fullName>
    </submittedName>
</protein>
<evidence type="ECO:0000313" key="1">
    <source>
        <dbReference type="EMBL" id="KAI5403688.1"/>
    </source>
</evidence>
<dbReference type="Proteomes" id="UP001058974">
    <property type="component" value="Chromosome 5"/>
</dbReference>
<accession>A0A9D5AD70</accession>
<comment type="caution">
    <text evidence="1">The sequence shown here is derived from an EMBL/GenBank/DDBJ whole genome shotgun (WGS) entry which is preliminary data.</text>
</comment>